<dbReference type="RefSeq" id="WP_149683415.1">
    <property type="nucleotide sequence ID" value="NZ_FNBI01000010.1"/>
</dbReference>
<protein>
    <submittedName>
        <fullName evidence="2">CRISPR system Cascade subunit CasE</fullName>
    </submittedName>
    <submittedName>
        <fullName evidence="1">Type I-E CRISPR-associated protein Cas6/Cse3/CasE</fullName>
    </submittedName>
</protein>
<accession>A0A1G7R4U9</accession>
<dbReference type="Pfam" id="PF08798">
    <property type="entry name" value="CRISPR_assoc"/>
    <property type="match status" value="1"/>
</dbReference>
<dbReference type="InterPro" id="IPR010179">
    <property type="entry name" value="CRISPR-assoc_prot_Cse3"/>
</dbReference>
<evidence type="ECO:0000313" key="1">
    <source>
        <dbReference type="EMBL" id="MWC44771.1"/>
    </source>
</evidence>
<name>A0A1G7R4U9_9SPHN</name>
<dbReference type="Proteomes" id="UP000436801">
    <property type="component" value="Unassembled WGS sequence"/>
</dbReference>
<gene>
    <name evidence="1" type="ORF">GQR91_14155</name>
    <name evidence="2" type="ORF">SAMN05216557_11028</name>
</gene>
<evidence type="ECO:0000313" key="4">
    <source>
        <dbReference type="Proteomes" id="UP000436801"/>
    </source>
</evidence>
<proteinExistence type="predicted"/>
<evidence type="ECO:0000313" key="2">
    <source>
        <dbReference type="EMBL" id="SDG05179.1"/>
    </source>
</evidence>
<dbReference type="SMART" id="SM01101">
    <property type="entry name" value="CRISPR_assoc"/>
    <property type="match status" value="1"/>
</dbReference>
<dbReference type="EMBL" id="FNBI01000010">
    <property type="protein sequence ID" value="SDG05179.1"/>
    <property type="molecule type" value="Genomic_DNA"/>
</dbReference>
<dbReference type="OrthoDB" id="9795689at2"/>
<organism evidence="2 3">
    <name type="scientific">Sphingomonas carotinifaciens</name>
    <dbReference type="NCBI Taxonomy" id="1166323"/>
    <lineage>
        <taxon>Bacteria</taxon>
        <taxon>Pseudomonadati</taxon>
        <taxon>Pseudomonadota</taxon>
        <taxon>Alphaproteobacteria</taxon>
        <taxon>Sphingomonadales</taxon>
        <taxon>Sphingomonadaceae</taxon>
        <taxon>Sphingomonas</taxon>
    </lineage>
</organism>
<dbReference type="Proteomes" id="UP000323502">
    <property type="component" value="Unassembled WGS sequence"/>
</dbReference>
<dbReference type="Gene3D" id="3.30.70.1210">
    <property type="entry name" value="Crispr-associated protein, domain 2"/>
    <property type="match status" value="1"/>
</dbReference>
<keyword evidence="3" id="KW-1185">Reference proteome</keyword>
<dbReference type="EMBL" id="WSUT01000005">
    <property type="protein sequence ID" value="MWC44771.1"/>
    <property type="molecule type" value="Genomic_DNA"/>
</dbReference>
<dbReference type="SUPFAM" id="SSF117987">
    <property type="entry name" value="CRISPR-associated protein"/>
    <property type="match status" value="1"/>
</dbReference>
<reference evidence="2 3" key="1">
    <citation type="submission" date="2016-10" db="EMBL/GenBank/DDBJ databases">
        <authorList>
            <person name="Varghese N."/>
            <person name="Submissions S."/>
        </authorList>
    </citation>
    <scope>NUCLEOTIDE SEQUENCE [LARGE SCALE GENOMIC DNA]</scope>
    <source>
        <strain evidence="2 3">S7-754</strain>
    </source>
</reference>
<dbReference type="AlphaFoldDB" id="A0A1G7R4U9"/>
<reference evidence="1 4" key="2">
    <citation type="submission" date="2019-12" db="EMBL/GenBank/DDBJ databases">
        <authorList>
            <person name="Zheng J."/>
        </authorList>
    </citation>
    <scope>NUCLEOTIDE SEQUENCE [LARGE SCALE GENOMIC DNA]</scope>
    <source>
        <strain evidence="1 4">DSM 27347</strain>
    </source>
</reference>
<evidence type="ECO:0000313" key="3">
    <source>
        <dbReference type="Proteomes" id="UP000323502"/>
    </source>
</evidence>
<sequence length="256" mass="27816">MTLHLVRMPLDLHALASFAAAHGIDDDDGGYALHRALRDRFGTAGPQPFRFLPDHRSGPHLLGYTADRPALDDAGALPVADDLLARVFDGSWQAQAMPEAWREGARYGFEVRVRPVVRFGKSIRAARSERAGAWQRNAGEIDAYVAAGERVVAAGGDAREVDREAVYIDWLARRLEGVATLDMAGLRQFRRSRTRRSTHRPGGARTRAVEGPDAVMAGTLTVADRHAFAQMLARGIGRHAAFGYGMLLLSAPGRAG</sequence>